<feature type="compositionally biased region" description="Polar residues" evidence="1">
    <location>
        <begin position="67"/>
        <end position="78"/>
    </location>
</feature>
<accession>A0ABM6U9U0</accession>
<feature type="compositionally biased region" description="Basic and acidic residues" evidence="1">
    <location>
        <begin position="56"/>
        <end position="66"/>
    </location>
</feature>
<dbReference type="EMBL" id="CP024081">
    <property type="protein sequence ID" value="AVU74225.1"/>
    <property type="molecule type" value="Genomic_DNA"/>
</dbReference>
<sequence>MVSTVEKYAPEIEIFTLSRGIRAQISRSGAQKRRFQRSVCGESGRTDFFNRIGQKRTVDSDHDKPNQSDPGYTNSDADQWSDFFHSPGRIR</sequence>
<proteinExistence type="predicted"/>
<evidence type="ECO:0000256" key="1">
    <source>
        <dbReference type="SAM" id="MobiDB-lite"/>
    </source>
</evidence>
<evidence type="ECO:0000313" key="3">
    <source>
        <dbReference type="Proteomes" id="UP000241936"/>
    </source>
</evidence>
<organism evidence="2 3">
    <name type="scientific">Pseudomonas rhizophila</name>
    <dbReference type="NCBI Taxonomy" id="2045200"/>
    <lineage>
        <taxon>Bacteria</taxon>
        <taxon>Pseudomonadati</taxon>
        <taxon>Pseudomonadota</taxon>
        <taxon>Gammaproteobacteria</taxon>
        <taxon>Pseudomonadales</taxon>
        <taxon>Pseudomonadaceae</taxon>
        <taxon>Pseudomonas</taxon>
    </lineage>
</organism>
<dbReference type="Proteomes" id="UP000241936">
    <property type="component" value="Chromosome"/>
</dbReference>
<name>A0ABM6U9U0_9PSED</name>
<reference evidence="2 3" key="1">
    <citation type="journal article" date="2018" name="Front. Microbiol.">
        <title>Pseudomonas rhizophila S211, a New Plant Growth-Promoting Rhizobacterium with Potential in Pesticide-Bioremediation.</title>
        <authorList>
            <person name="Hassen W."/>
            <person name="Neifar M."/>
            <person name="Cherif H."/>
            <person name="Najjari A."/>
            <person name="Chouchane H."/>
            <person name="Driouich R.C."/>
            <person name="Salah A."/>
            <person name="Naili F."/>
            <person name="Mosbah A."/>
            <person name="Souissi Y."/>
            <person name="Raddadi N."/>
            <person name="Ouzari H.I."/>
            <person name="Fava F."/>
            <person name="Cherif A."/>
        </authorList>
    </citation>
    <scope>NUCLEOTIDE SEQUENCE [LARGE SCALE GENOMIC DNA]</scope>
    <source>
        <strain evidence="2 3">S211</strain>
    </source>
</reference>
<feature type="region of interest" description="Disordered" evidence="1">
    <location>
        <begin position="50"/>
        <end position="91"/>
    </location>
</feature>
<protein>
    <submittedName>
        <fullName evidence="2">Uncharacterized protein</fullName>
    </submittedName>
</protein>
<gene>
    <name evidence="2" type="ORF">CRX69_03090</name>
</gene>
<evidence type="ECO:0000313" key="2">
    <source>
        <dbReference type="EMBL" id="AVU74225.1"/>
    </source>
</evidence>
<keyword evidence="3" id="KW-1185">Reference proteome</keyword>